<reference evidence="3" key="2">
    <citation type="journal article" date="2008" name="Nucleic Acids Res.">
        <title>The rice annotation project database (RAP-DB): 2008 update.</title>
        <authorList>
            <consortium name="The rice annotation project (RAP)"/>
        </authorList>
    </citation>
    <scope>GENOME REANNOTATION</scope>
    <source>
        <strain evidence="3">cv. Nipponbare</strain>
    </source>
</reference>
<dbReference type="AlphaFoldDB" id="C7J348"/>
<gene>
    <name evidence="2" type="ordered locus">Os05g0411901</name>
</gene>
<evidence type="ECO:0000256" key="1">
    <source>
        <dbReference type="SAM" id="MobiDB-lite"/>
    </source>
</evidence>
<accession>C7J348</accession>
<proteinExistence type="predicted"/>
<dbReference type="KEGG" id="dosa:Os05g0411901"/>
<name>C7J348_ORYSJ</name>
<sequence length="96" mass="10706">MLLSSSENHHQYPPPPATTSPPNAFSSSSEINAAAAAATHASVSVSVSSPLRRISRLSTGHRYQRYGHADTPILGLVNLYLDQIRQEQEKRRRRRR</sequence>
<dbReference type="Proteomes" id="UP000000763">
    <property type="component" value="Chromosome 5"/>
</dbReference>
<reference evidence="2 3" key="1">
    <citation type="journal article" date="2005" name="Nature">
        <title>The map-based sequence of the rice genome.</title>
        <authorList>
            <consortium name="International rice genome sequencing project (IRGSP)"/>
            <person name="Matsumoto T."/>
            <person name="Wu J."/>
            <person name="Kanamori H."/>
            <person name="Katayose Y."/>
            <person name="Fujisawa M."/>
            <person name="Namiki N."/>
            <person name="Mizuno H."/>
            <person name="Yamamoto K."/>
            <person name="Antonio B.A."/>
            <person name="Baba T."/>
            <person name="Sakata K."/>
            <person name="Nagamura Y."/>
            <person name="Aoki H."/>
            <person name="Arikawa K."/>
            <person name="Arita K."/>
            <person name="Bito T."/>
            <person name="Chiden Y."/>
            <person name="Fujitsuka N."/>
            <person name="Fukunaka R."/>
            <person name="Hamada M."/>
            <person name="Harada C."/>
            <person name="Hayashi A."/>
            <person name="Hijishita S."/>
            <person name="Honda M."/>
            <person name="Hosokawa S."/>
            <person name="Ichikawa Y."/>
            <person name="Idonuma A."/>
            <person name="Iijima M."/>
            <person name="Ikeda M."/>
            <person name="Ikeno M."/>
            <person name="Ito K."/>
            <person name="Ito S."/>
            <person name="Ito T."/>
            <person name="Ito Y."/>
            <person name="Ito Y."/>
            <person name="Iwabuchi A."/>
            <person name="Kamiya K."/>
            <person name="Karasawa W."/>
            <person name="Kurita K."/>
            <person name="Katagiri S."/>
            <person name="Kikuta A."/>
            <person name="Kobayashi H."/>
            <person name="Kobayashi N."/>
            <person name="Machita K."/>
            <person name="Maehara T."/>
            <person name="Masukawa M."/>
            <person name="Mizubayashi T."/>
            <person name="Mukai Y."/>
            <person name="Nagasaki H."/>
            <person name="Nagata Y."/>
            <person name="Naito S."/>
            <person name="Nakashima M."/>
            <person name="Nakama Y."/>
            <person name="Nakamichi Y."/>
            <person name="Nakamura M."/>
            <person name="Meguro A."/>
            <person name="Negishi M."/>
            <person name="Ohta I."/>
            <person name="Ohta T."/>
            <person name="Okamoto M."/>
            <person name="Ono N."/>
            <person name="Saji S."/>
            <person name="Sakaguchi M."/>
            <person name="Sakai K."/>
            <person name="Shibata M."/>
            <person name="Shimokawa T."/>
            <person name="Song J."/>
            <person name="Takazaki Y."/>
            <person name="Terasawa K."/>
            <person name="Tsugane M."/>
            <person name="Tsuji K."/>
            <person name="Ueda S."/>
            <person name="Waki K."/>
            <person name="Yamagata H."/>
            <person name="Yamamoto M."/>
            <person name="Yamamoto S."/>
            <person name="Yamane H."/>
            <person name="Yoshiki S."/>
            <person name="Yoshihara R."/>
            <person name="Yukawa K."/>
            <person name="Zhong H."/>
            <person name="Yano M."/>
            <person name="Yuan Q."/>
            <person name="Ouyang S."/>
            <person name="Liu J."/>
            <person name="Jones K.M."/>
            <person name="Gansberger K."/>
            <person name="Moffat K."/>
            <person name="Hill J."/>
            <person name="Bera J."/>
            <person name="Fadrosh D."/>
            <person name="Jin S."/>
            <person name="Johri S."/>
            <person name="Kim M."/>
            <person name="Overton L."/>
            <person name="Reardon M."/>
            <person name="Tsitrin T."/>
            <person name="Vuong H."/>
            <person name="Weaver B."/>
            <person name="Ciecko A."/>
            <person name="Tallon L."/>
            <person name="Jackson J."/>
            <person name="Pai G."/>
            <person name="Aken S.V."/>
            <person name="Utterback T."/>
            <person name="Reidmuller S."/>
            <person name="Feldblyum T."/>
            <person name="Hsiao J."/>
            <person name="Zismann V."/>
            <person name="Iobst S."/>
            <person name="de Vazeille A.R."/>
            <person name="Buell C.R."/>
            <person name="Ying K."/>
            <person name="Li Y."/>
            <person name="Lu T."/>
            <person name="Huang Y."/>
            <person name="Zhao Q."/>
            <person name="Feng Q."/>
            <person name="Zhang L."/>
            <person name="Zhu J."/>
            <person name="Weng Q."/>
            <person name="Mu J."/>
            <person name="Lu Y."/>
            <person name="Fan D."/>
            <person name="Liu Y."/>
            <person name="Guan J."/>
            <person name="Zhang Y."/>
            <person name="Yu S."/>
            <person name="Liu X."/>
            <person name="Zhang Y."/>
            <person name="Hong G."/>
            <person name="Han B."/>
            <person name="Choisne N."/>
            <person name="Demange N."/>
            <person name="Orjeda G."/>
            <person name="Samain S."/>
            <person name="Cattolico L."/>
            <person name="Pelletier E."/>
            <person name="Couloux A."/>
            <person name="Segurens B."/>
            <person name="Wincker P."/>
            <person name="D'Hont A."/>
            <person name="Scarpelli C."/>
            <person name="Weissenbach J."/>
            <person name="Salanoubat M."/>
            <person name="Quetier F."/>
            <person name="Yu Y."/>
            <person name="Kim H.R."/>
            <person name="Rambo T."/>
            <person name="Currie J."/>
            <person name="Collura K."/>
            <person name="Luo M."/>
            <person name="Yang T."/>
            <person name="Ammiraju J.S.S."/>
            <person name="Engler F."/>
            <person name="Soderlund C."/>
            <person name="Wing R.A."/>
            <person name="Palmer L.E."/>
            <person name="de la Bastide M."/>
            <person name="Spiegel L."/>
            <person name="Nascimento L."/>
            <person name="Zutavern T."/>
            <person name="O'Shaughnessy A."/>
            <person name="Dike S."/>
            <person name="Dedhia N."/>
            <person name="Preston R."/>
            <person name="Balija V."/>
            <person name="McCombie W.R."/>
            <person name="Chow T."/>
            <person name="Chen H."/>
            <person name="Chung M."/>
            <person name="Chen C."/>
            <person name="Shaw J."/>
            <person name="Wu H."/>
            <person name="Hsiao K."/>
            <person name="Chao Y."/>
            <person name="Chu M."/>
            <person name="Cheng C."/>
            <person name="Hour A."/>
            <person name="Lee P."/>
            <person name="Lin S."/>
            <person name="Lin Y."/>
            <person name="Liou J."/>
            <person name="Liu S."/>
            <person name="Hsing Y."/>
            <person name="Raghuvanshi S."/>
            <person name="Mohanty A."/>
            <person name="Bharti A.K."/>
            <person name="Gaur A."/>
            <person name="Gupta V."/>
            <person name="Kumar D."/>
            <person name="Ravi V."/>
            <person name="Vij S."/>
            <person name="Kapur A."/>
            <person name="Khurana P."/>
            <person name="Khurana P."/>
            <person name="Khurana J.P."/>
            <person name="Tyagi A.K."/>
            <person name="Gaikwad K."/>
            <person name="Singh A."/>
            <person name="Dalal V."/>
            <person name="Srivastava S."/>
            <person name="Dixit A."/>
            <person name="Pal A.K."/>
            <person name="Ghazi I.A."/>
            <person name="Yadav M."/>
            <person name="Pandit A."/>
            <person name="Bhargava A."/>
            <person name="Sureshbabu K."/>
            <person name="Batra K."/>
            <person name="Sharma T.R."/>
            <person name="Mohapatra T."/>
            <person name="Singh N.K."/>
            <person name="Messing J."/>
            <person name="Nelson A.B."/>
            <person name="Fuks G."/>
            <person name="Kavchok S."/>
            <person name="Keizer G."/>
            <person name="Linton E."/>
            <person name="Llaca V."/>
            <person name="Song R."/>
            <person name="Tanyolac B."/>
            <person name="Young S."/>
            <person name="Ho-Il K."/>
            <person name="Hahn J.H."/>
            <person name="Sangsakoo G."/>
            <person name="Vanavichit A."/>
            <person name="de Mattos Luiz.A.T."/>
            <person name="Zimmer P.D."/>
            <person name="Malone G."/>
            <person name="Dellagostin O."/>
            <person name="de Oliveira A.C."/>
            <person name="Bevan M."/>
            <person name="Bancroft I."/>
            <person name="Minx P."/>
            <person name="Cordum H."/>
            <person name="Wilson R."/>
            <person name="Cheng Z."/>
            <person name="Jin W."/>
            <person name="Jiang J."/>
            <person name="Leong S.A."/>
            <person name="Iwama H."/>
            <person name="Gojobori T."/>
            <person name="Itoh T."/>
            <person name="Niimura Y."/>
            <person name="Fujii Y."/>
            <person name="Habara T."/>
            <person name="Sakai H."/>
            <person name="Sato Y."/>
            <person name="Wilson G."/>
            <person name="Kumar K."/>
            <person name="McCouch S."/>
            <person name="Juretic N."/>
            <person name="Hoen D."/>
            <person name="Wright S."/>
            <person name="Bruskiewich R."/>
            <person name="Bureau T."/>
            <person name="Miyao A."/>
            <person name="Hirochika H."/>
            <person name="Nishikawa T."/>
            <person name="Kadowaki K."/>
            <person name="Sugiura M."/>
            <person name="Burr B."/>
            <person name="Sasaki T."/>
        </authorList>
    </citation>
    <scope>NUCLEOTIDE SEQUENCE [LARGE SCALE GENOMIC DNA]</scope>
    <source>
        <strain evidence="3">cv. Nipponbare</strain>
    </source>
</reference>
<feature type="region of interest" description="Disordered" evidence="1">
    <location>
        <begin position="1"/>
        <end position="27"/>
    </location>
</feature>
<protein>
    <submittedName>
        <fullName evidence="2">Os05g0411901 protein</fullName>
    </submittedName>
</protein>
<dbReference type="EMBL" id="AP008211">
    <property type="protein sequence ID" value="BAH93149.1"/>
    <property type="molecule type" value="Genomic_DNA"/>
</dbReference>
<organism evidence="2 3">
    <name type="scientific">Oryza sativa subsp. japonica</name>
    <name type="common">Rice</name>
    <dbReference type="NCBI Taxonomy" id="39947"/>
    <lineage>
        <taxon>Eukaryota</taxon>
        <taxon>Viridiplantae</taxon>
        <taxon>Streptophyta</taxon>
        <taxon>Embryophyta</taxon>
        <taxon>Tracheophyta</taxon>
        <taxon>Spermatophyta</taxon>
        <taxon>Magnoliopsida</taxon>
        <taxon>Liliopsida</taxon>
        <taxon>Poales</taxon>
        <taxon>Poaceae</taxon>
        <taxon>BOP clade</taxon>
        <taxon>Oryzoideae</taxon>
        <taxon>Oryzeae</taxon>
        <taxon>Oryzinae</taxon>
        <taxon>Oryza</taxon>
        <taxon>Oryza sativa</taxon>
    </lineage>
</organism>
<evidence type="ECO:0000313" key="2">
    <source>
        <dbReference type="EMBL" id="BAH93149.1"/>
    </source>
</evidence>
<evidence type="ECO:0000313" key="3">
    <source>
        <dbReference type="Proteomes" id="UP000000763"/>
    </source>
</evidence>